<dbReference type="Proteomes" id="UP000604341">
    <property type="component" value="Unassembled WGS sequence"/>
</dbReference>
<dbReference type="Gene3D" id="3.40.960.10">
    <property type="entry name" value="VSR Endonuclease"/>
    <property type="match status" value="1"/>
</dbReference>
<name>A0ABQ2FCR6_9DEIO</name>
<proteinExistence type="predicted"/>
<dbReference type="EMBL" id="BMPE01000001">
    <property type="protein sequence ID" value="GGK85680.1"/>
    <property type="molecule type" value="Genomic_DNA"/>
</dbReference>
<reference evidence="3" key="1">
    <citation type="journal article" date="2019" name="Int. J. Syst. Evol. Microbiol.">
        <title>The Global Catalogue of Microorganisms (GCM) 10K type strain sequencing project: providing services to taxonomists for standard genome sequencing and annotation.</title>
        <authorList>
            <consortium name="The Broad Institute Genomics Platform"/>
            <consortium name="The Broad Institute Genome Sequencing Center for Infectious Disease"/>
            <person name="Wu L."/>
            <person name="Ma J."/>
        </authorList>
    </citation>
    <scope>NUCLEOTIDE SEQUENCE [LARGE SCALE GENOMIC DNA]</scope>
    <source>
        <strain evidence="3">JCM 19173</strain>
    </source>
</reference>
<evidence type="ECO:0000313" key="2">
    <source>
        <dbReference type="EMBL" id="GGK85680.1"/>
    </source>
</evidence>
<dbReference type="Pfam" id="PF18741">
    <property type="entry name" value="MTES_1575"/>
    <property type="match status" value="1"/>
</dbReference>
<protein>
    <recommendedName>
        <fullName evidence="1">Restriction endonuclease type II-like domain-containing protein</fullName>
    </recommendedName>
</protein>
<evidence type="ECO:0000259" key="1">
    <source>
        <dbReference type="Pfam" id="PF18741"/>
    </source>
</evidence>
<keyword evidence="3" id="KW-1185">Reference proteome</keyword>
<accession>A0ABQ2FCR6</accession>
<evidence type="ECO:0000313" key="3">
    <source>
        <dbReference type="Proteomes" id="UP000604341"/>
    </source>
</evidence>
<sequence>MFLSMVDSPTDGRRASKRSRDDAIFQPRYNVAASRARDQLWLFHSVDLPDLHPEDLRASLIRHVRNPELAQFQPLADARIQDLRTEAARPGRARNNAPRPFDSWFEVDVYLQLAERGYRVIPQFEMNGYRIDLVVEGQRGRLAVECDGDQWHGPEQFQADLHRQQVLERAGMQFWRVRGSTFSRDPEAALEDLWRTLDARGVYPHNDPRNFAPVATQAIPEAVPDDAVDAAQVPEDAITLAQQAGQVLSPDVPEAAVPQTAIPELVLAPHRVAEPGLLPHPQDLPSPEPVIEGLRQIIEVEGPMLCRVAYRSYARAAGLPYGKTLQGHLNRAVARGLRQGIFEQTDENGQPGQVEKVVRLHGTTPVILRERGSRDFTDIPPLELAALMQEVRRLEPELAEPHAQEELFRRVLALHGGERLTLKRRELLEHSYQHCIGQLEPTLSD</sequence>
<feature type="domain" description="Restriction endonuclease type II-like" evidence="1">
    <location>
        <begin position="105"/>
        <end position="197"/>
    </location>
</feature>
<dbReference type="SUPFAM" id="SSF52980">
    <property type="entry name" value="Restriction endonuclease-like"/>
    <property type="match status" value="1"/>
</dbReference>
<dbReference type="InterPro" id="IPR049468">
    <property type="entry name" value="Restrct_endonuc-II-like_dom"/>
</dbReference>
<gene>
    <name evidence="2" type="ORF">GCM10010844_00250</name>
</gene>
<comment type="caution">
    <text evidence="2">The sequence shown here is derived from an EMBL/GenBank/DDBJ whole genome shotgun (WGS) entry which is preliminary data.</text>
</comment>
<dbReference type="RefSeq" id="WP_189066962.1">
    <property type="nucleotide sequence ID" value="NZ_BMPE01000001.1"/>
</dbReference>
<organism evidence="2 3">
    <name type="scientific">Deinococcus radiotolerans</name>
    <dbReference type="NCBI Taxonomy" id="1309407"/>
    <lineage>
        <taxon>Bacteria</taxon>
        <taxon>Thermotogati</taxon>
        <taxon>Deinococcota</taxon>
        <taxon>Deinococci</taxon>
        <taxon>Deinococcales</taxon>
        <taxon>Deinococcaceae</taxon>
        <taxon>Deinococcus</taxon>
    </lineage>
</organism>
<dbReference type="InterPro" id="IPR011335">
    <property type="entry name" value="Restrct_endonuc-II-like"/>
</dbReference>